<name>A0ABW7DAM5_9PSED</name>
<gene>
    <name evidence="2" type="ORF">ACGSLL_11960</name>
</gene>
<sequence>MMEPMALVTLVVWVSVVFFVGWCVMLSLAEIFRHTWNWVDDHSRPITRNPLMSWVQRLFFRDGDASDVWLGVVLVTLWPLYVMVLSLFFAAKGVRAVRRWYKQRQATAVQA</sequence>
<evidence type="ECO:0000313" key="3">
    <source>
        <dbReference type="Proteomes" id="UP001605918"/>
    </source>
</evidence>
<organism evidence="2 3">
    <name type="scientific">Pseudomonas retamae</name>
    <dbReference type="NCBI Taxonomy" id="702110"/>
    <lineage>
        <taxon>Bacteria</taxon>
        <taxon>Pseudomonadati</taxon>
        <taxon>Pseudomonadota</taxon>
        <taxon>Gammaproteobacteria</taxon>
        <taxon>Pseudomonadales</taxon>
        <taxon>Pseudomonadaceae</taxon>
        <taxon>Pseudomonas</taxon>
    </lineage>
</organism>
<keyword evidence="1" id="KW-1133">Transmembrane helix</keyword>
<keyword evidence="3" id="KW-1185">Reference proteome</keyword>
<protein>
    <recommendedName>
        <fullName evidence="4">Transmembrane protein</fullName>
    </recommendedName>
</protein>
<evidence type="ECO:0000256" key="1">
    <source>
        <dbReference type="SAM" id="Phobius"/>
    </source>
</evidence>
<dbReference type="RefSeq" id="WP_394506035.1">
    <property type="nucleotide sequence ID" value="NZ_JBIEIL010000005.1"/>
</dbReference>
<dbReference type="EMBL" id="JBIEIL010000005">
    <property type="protein sequence ID" value="MFG6205075.1"/>
    <property type="molecule type" value="Genomic_DNA"/>
</dbReference>
<proteinExistence type="predicted"/>
<evidence type="ECO:0008006" key="4">
    <source>
        <dbReference type="Google" id="ProtNLM"/>
    </source>
</evidence>
<evidence type="ECO:0000313" key="2">
    <source>
        <dbReference type="EMBL" id="MFG6205075.1"/>
    </source>
</evidence>
<keyword evidence="1" id="KW-0812">Transmembrane</keyword>
<keyword evidence="1" id="KW-0472">Membrane</keyword>
<comment type="caution">
    <text evidence="2">The sequence shown here is derived from an EMBL/GenBank/DDBJ whole genome shotgun (WGS) entry which is preliminary data.</text>
</comment>
<feature type="transmembrane region" description="Helical" evidence="1">
    <location>
        <begin position="68"/>
        <end position="91"/>
    </location>
</feature>
<dbReference type="Proteomes" id="UP001605918">
    <property type="component" value="Unassembled WGS sequence"/>
</dbReference>
<reference evidence="2 3" key="1">
    <citation type="submission" date="2024-10" db="EMBL/GenBank/DDBJ databases">
        <title>Whole genome of Pseudomonas sp Strain RB5.</title>
        <authorList>
            <person name="Selami N."/>
        </authorList>
    </citation>
    <scope>NUCLEOTIDE SEQUENCE [LARGE SCALE GENOMIC DNA]</scope>
    <source>
        <strain evidence="2 3">RB5</strain>
    </source>
</reference>
<accession>A0ABW7DAM5</accession>